<dbReference type="PROSITE" id="PS50181">
    <property type="entry name" value="FBOX"/>
    <property type="match status" value="1"/>
</dbReference>
<evidence type="ECO:0000313" key="4">
    <source>
        <dbReference type="Proteomes" id="UP000249757"/>
    </source>
</evidence>
<feature type="domain" description="F-box" evidence="2">
    <location>
        <begin position="39"/>
        <end position="91"/>
    </location>
</feature>
<proteinExistence type="predicted"/>
<feature type="compositionally biased region" description="Acidic residues" evidence="1">
    <location>
        <begin position="492"/>
        <end position="501"/>
    </location>
</feature>
<comment type="caution">
    <text evidence="3">The sequence shown here is derived from an EMBL/GenBank/DDBJ whole genome shotgun (WGS) entry which is preliminary data.</text>
</comment>
<dbReference type="CDD" id="cd09917">
    <property type="entry name" value="F-box_SF"/>
    <property type="match status" value="1"/>
</dbReference>
<evidence type="ECO:0000313" key="3">
    <source>
        <dbReference type="EMBL" id="KAI1516503.1"/>
    </source>
</evidence>
<dbReference type="EMBL" id="NRDI02000005">
    <property type="protein sequence ID" value="KAI1516503.1"/>
    <property type="molecule type" value="Genomic_DNA"/>
</dbReference>
<evidence type="ECO:0000256" key="1">
    <source>
        <dbReference type="SAM" id="MobiDB-lite"/>
    </source>
</evidence>
<dbReference type="SUPFAM" id="SSF81383">
    <property type="entry name" value="F-box domain"/>
    <property type="match status" value="1"/>
</dbReference>
<gene>
    <name evidence="3" type="ORF">Ptr86124_005040</name>
</gene>
<dbReference type="InterPro" id="IPR001810">
    <property type="entry name" value="F-box_dom"/>
</dbReference>
<feature type="region of interest" description="Disordered" evidence="1">
    <location>
        <begin position="1"/>
        <end position="25"/>
    </location>
</feature>
<dbReference type="InterPro" id="IPR036047">
    <property type="entry name" value="F-box-like_dom_sf"/>
</dbReference>
<reference evidence="4" key="1">
    <citation type="journal article" date="2022" name="Microb. Genom.">
        <title>A global pangenome for the wheat fungal pathogen Pyrenophora tritici-repentis and prediction of effector protein structural homology.</title>
        <authorList>
            <person name="Moolhuijzen P.M."/>
            <person name="See P.T."/>
            <person name="Shi G."/>
            <person name="Powell H.R."/>
            <person name="Cockram J."/>
            <person name="Jorgensen L.N."/>
            <person name="Benslimane H."/>
            <person name="Strelkov S.E."/>
            <person name="Turner J."/>
            <person name="Liu Z."/>
            <person name="Moffat C.S."/>
        </authorList>
    </citation>
    <scope>NUCLEOTIDE SEQUENCE [LARGE SCALE GENOMIC DNA]</scope>
</reference>
<dbReference type="Pfam" id="PF00646">
    <property type="entry name" value="F-box"/>
    <property type="match status" value="1"/>
</dbReference>
<dbReference type="AlphaFoldDB" id="A0A922NII2"/>
<sequence>MAIINDKDFPLLPSQDGKQRPRTRAHVNTANMRRKGGLDASLIDLPDELILEILEHLPGNSSRSDLRTLLDLSLTNRRFYRIVIERIYERYESYYREPYKFLRTMILKPELADLVHDVDISFTACMGQRRTPTAQDKKIVKEGLRALATPGWKDWAANCNSKDKGDETVYKAILFYTRNIKSLRIDGDIHASSRSVDWFEVFGNTTAGILSDQAHGFQHLRSVSIENTSASIIQLAPLFRLQSLQTLQIRNTDCWTAGDGHAPRLQRLIPRACNNIESLILYESFYAKRILNILLASSQKLVYFLYDITNDDDAEVPLSRDEASLSLSQALAYQKSSLEGIDVYSEHYSEELYVDVHLRDSLKDFSVLKSITCSLSKVASNNSDTLVQRLPPSLLKFRAYIRQYTYDEDCIEALEHMIANYQSHTPQLQEIIVAASPSLETYNWLKYDWSRLVQLSSKTGLSFKVDRQGDDNDDDFSSNWEGGHSVSSPSSDEVDLYSDDE</sequence>
<dbReference type="OMA" id="TIYCETE"/>
<dbReference type="Proteomes" id="UP000249757">
    <property type="component" value="Unassembled WGS sequence"/>
</dbReference>
<protein>
    <submittedName>
        <fullName evidence="3">F-box domain containing protein</fullName>
    </submittedName>
</protein>
<keyword evidence="4" id="KW-1185">Reference proteome</keyword>
<name>A0A922NII2_9PLEO</name>
<feature type="compositionally biased region" description="Polar residues" evidence="1">
    <location>
        <begin position="477"/>
        <end position="491"/>
    </location>
</feature>
<feature type="region of interest" description="Disordered" evidence="1">
    <location>
        <begin position="464"/>
        <end position="501"/>
    </location>
</feature>
<accession>A0A922NII2</accession>
<evidence type="ECO:0000259" key="2">
    <source>
        <dbReference type="PROSITE" id="PS50181"/>
    </source>
</evidence>
<organism evidence="3 4">
    <name type="scientific">Pyrenophora tritici-repentis</name>
    <dbReference type="NCBI Taxonomy" id="45151"/>
    <lineage>
        <taxon>Eukaryota</taxon>
        <taxon>Fungi</taxon>
        <taxon>Dikarya</taxon>
        <taxon>Ascomycota</taxon>
        <taxon>Pezizomycotina</taxon>
        <taxon>Dothideomycetes</taxon>
        <taxon>Pleosporomycetidae</taxon>
        <taxon>Pleosporales</taxon>
        <taxon>Pleosporineae</taxon>
        <taxon>Pleosporaceae</taxon>
        <taxon>Pyrenophora</taxon>
    </lineage>
</organism>